<dbReference type="STRING" id="29563.SAMN02983006_01484"/>
<feature type="transmembrane region" description="Helical" evidence="9">
    <location>
        <begin position="351"/>
        <end position="374"/>
    </location>
</feature>
<evidence type="ECO:0000313" key="10">
    <source>
        <dbReference type="EMBL" id="SFL56485.1"/>
    </source>
</evidence>
<comment type="subcellular location">
    <subcellularLocation>
        <location evidence="1 9">Cell membrane</location>
        <topology evidence="1 9">Multi-pass membrane protein</topology>
    </subcellularLocation>
</comment>
<proteinExistence type="inferred from homology"/>
<dbReference type="PROSITE" id="PS00873">
    <property type="entry name" value="NA_ALANINE_SYMP"/>
    <property type="match status" value="1"/>
</dbReference>
<evidence type="ECO:0000256" key="6">
    <source>
        <dbReference type="ARBA" id="ARBA00022847"/>
    </source>
</evidence>
<feature type="transmembrane region" description="Helical" evidence="9">
    <location>
        <begin position="216"/>
        <end position="236"/>
    </location>
</feature>
<dbReference type="OrthoDB" id="9804874at2"/>
<dbReference type="PANTHER" id="PTHR30330:SF3">
    <property type="entry name" value="TRANSCRIPTIONAL REGULATOR, LRP FAMILY"/>
    <property type="match status" value="1"/>
</dbReference>
<dbReference type="PRINTS" id="PR00175">
    <property type="entry name" value="NAALASMPORT"/>
</dbReference>
<feature type="transmembrane region" description="Helical" evidence="9">
    <location>
        <begin position="187"/>
        <end position="204"/>
    </location>
</feature>
<keyword evidence="6 9" id="KW-0769">Symport</keyword>
<comment type="similarity">
    <text evidence="2 9">Belongs to the alanine or glycine:cation symporter (AGCS) (TC 2.A.25) family.</text>
</comment>
<dbReference type="EMBL" id="FOTI01000018">
    <property type="protein sequence ID" value="SFL56485.1"/>
    <property type="molecule type" value="Genomic_DNA"/>
</dbReference>
<dbReference type="AlphaFoldDB" id="A0A1I4IQC1"/>
<dbReference type="Pfam" id="PF01235">
    <property type="entry name" value="Na_Ala_symp"/>
    <property type="match status" value="1"/>
</dbReference>
<keyword evidence="11" id="KW-1185">Reference proteome</keyword>
<dbReference type="RefSeq" id="WP_089861553.1">
    <property type="nucleotide sequence ID" value="NZ_FOTI01000018.1"/>
</dbReference>
<dbReference type="InterPro" id="IPR001463">
    <property type="entry name" value="Na/Ala_symport"/>
</dbReference>
<dbReference type="Proteomes" id="UP000199006">
    <property type="component" value="Unassembled WGS sequence"/>
</dbReference>
<dbReference type="Gene3D" id="1.20.1740.10">
    <property type="entry name" value="Amino acid/polyamine transporter I"/>
    <property type="match status" value="1"/>
</dbReference>
<evidence type="ECO:0000256" key="3">
    <source>
        <dbReference type="ARBA" id="ARBA00022448"/>
    </source>
</evidence>
<keyword evidence="3 9" id="KW-0813">Transport</keyword>
<evidence type="ECO:0000256" key="5">
    <source>
        <dbReference type="ARBA" id="ARBA00022692"/>
    </source>
</evidence>
<dbReference type="GO" id="GO:0005886">
    <property type="term" value="C:plasma membrane"/>
    <property type="evidence" value="ECO:0007669"/>
    <property type="project" value="UniProtKB-SubCell"/>
</dbReference>
<sequence length="453" mass="48476">MNILVKISQAISNFVWGPFMLILLVGTGVYLTVGLKGITIRKIPDAFKMLLKGRDKEKLEGAGDITPFQALMTSLAATVGTGNIAGVATAIVMGGPGAIFWMWVTAIFGMATKFSEAVLAVKYREQKDTGDFAGGPMYYIKNGMGEKWNWLGWAFALFTALAAFGIGNTVQSNSVARAAEQSLGLPYWATGLILMFFTYIVVIGGIKRIAEVTEKLVPFMAVVYILGALFIIILNIGELAGAFALIFKSAFNGHAAVGGFSGAMMAQAIRFGVSRGVFSNEAGLGSAAIAHAATTTKQPVKQGTIGMLGGFIDTIIICTLTALVIIMSGVWTNGQTGAELTTMAFTKSLPGPGGLIVAFGLIFFAFSTILTWSYYGEKAVEYIFGSRLIKAYRYLWVIMIFIGAVGNLKVVWAMADAMNGLMTIPNLIALLVLSPVIFRESKAYFSAYPEKNK</sequence>
<dbReference type="PANTHER" id="PTHR30330">
    <property type="entry name" value="AGSS FAMILY TRANSPORTER, SODIUM-ALANINE"/>
    <property type="match status" value="1"/>
</dbReference>
<evidence type="ECO:0000313" key="11">
    <source>
        <dbReference type="Proteomes" id="UP000199006"/>
    </source>
</evidence>
<feature type="transmembrane region" description="Helical" evidence="9">
    <location>
        <begin position="75"/>
        <end position="94"/>
    </location>
</feature>
<feature type="transmembrane region" description="Helical" evidence="9">
    <location>
        <begin position="421"/>
        <end position="438"/>
    </location>
</feature>
<keyword evidence="8 9" id="KW-0472">Membrane</keyword>
<keyword evidence="4 9" id="KW-1003">Cell membrane</keyword>
<feature type="transmembrane region" description="Helical" evidence="9">
    <location>
        <begin position="14"/>
        <end position="33"/>
    </location>
</feature>
<keyword evidence="7 9" id="KW-1133">Transmembrane helix</keyword>
<dbReference type="FunFam" id="1.20.1740.10:FF:000004">
    <property type="entry name" value="Sodium:alanine symporter family protein"/>
    <property type="match status" value="1"/>
</dbReference>
<organism evidence="10 11">
    <name type="scientific">Halanaerobium salsuginis</name>
    <dbReference type="NCBI Taxonomy" id="29563"/>
    <lineage>
        <taxon>Bacteria</taxon>
        <taxon>Bacillati</taxon>
        <taxon>Bacillota</taxon>
        <taxon>Clostridia</taxon>
        <taxon>Halanaerobiales</taxon>
        <taxon>Halanaerobiaceae</taxon>
        <taxon>Halanaerobium</taxon>
    </lineage>
</organism>
<evidence type="ECO:0000256" key="4">
    <source>
        <dbReference type="ARBA" id="ARBA00022475"/>
    </source>
</evidence>
<dbReference type="NCBIfam" id="TIGR00835">
    <property type="entry name" value="agcS"/>
    <property type="match status" value="1"/>
</dbReference>
<name>A0A1I4IQC1_9FIRM</name>
<evidence type="ECO:0000256" key="9">
    <source>
        <dbReference type="RuleBase" id="RU363064"/>
    </source>
</evidence>
<reference evidence="10 11" key="1">
    <citation type="submission" date="2016-10" db="EMBL/GenBank/DDBJ databases">
        <authorList>
            <person name="de Groot N.N."/>
        </authorList>
    </citation>
    <scope>NUCLEOTIDE SEQUENCE [LARGE SCALE GENOMIC DNA]</scope>
    <source>
        <strain evidence="10 11">ATCC 51327</strain>
    </source>
</reference>
<dbReference type="GO" id="GO:0005283">
    <property type="term" value="F:amino acid:sodium symporter activity"/>
    <property type="evidence" value="ECO:0007669"/>
    <property type="project" value="InterPro"/>
</dbReference>
<feature type="transmembrane region" description="Helical" evidence="9">
    <location>
        <begin position="148"/>
        <end position="167"/>
    </location>
</feature>
<feature type="transmembrane region" description="Helical" evidence="9">
    <location>
        <begin position="394"/>
        <end position="415"/>
    </location>
</feature>
<feature type="transmembrane region" description="Helical" evidence="9">
    <location>
        <begin position="305"/>
        <end position="331"/>
    </location>
</feature>
<feature type="transmembrane region" description="Helical" evidence="9">
    <location>
        <begin position="242"/>
        <end position="266"/>
    </location>
</feature>
<protein>
    <submittedName>
        <fullName evidence="10">Alanine or glycine:cation symporter, AGCS family</fullName>
    </submittedName>
</protein>
<evidence type="ECO:0000256" key="1">
    <source>
        <dbReference type="ARBA" id="ARBA00004651"/>
    </source>
</evidence>
<evidence type="ECO:0000256" key="2">
    <source>
        <dbReference type="ARBA" id="ARBA00009261"/>
    </source>
</evidence>
<keyword evidence="5 9" id="KW-0812">Transmembrane</keyword>
<evidence type="ECO:0000256" key="8">
    <source>
        <dbReference type="ARBA" id="ARBA00023136"/>
    </source>
</evidence>
<accession>A0A1I4IQC1</accession>
<evidence type="ECO:0000256" key="7">
    <source>
        <dbReference type="ARBA" id="ARBA00022989"/>
    </source>
</evidence>
<gene>
    <name evidence="10" type="ORF">SAMN02983006_01484</name>
</gene>